<dbReference type="PANTHER" id="PTHR36048:SF2">
    <property type="entry name" value="(RAPE) HYPOTHETICAL PROTEIN"/>
    <property type="match status" value="1"/>
</dbReference>
<dbReference type="PANTHER" id="PTHR36048">
    <property type="entry name" value="RIBOSOME MATURATION FACTOR"/>
    <property type="match status" value="1"/>
</dbReference>
<proteinExistence type="predicted"/>
<accession>A0A1J3CE23</accession>
<sequence>METETPLMAEAIAITEKKVAMALDDIIKLSKRNSNRNKGKRARRQKNKNQNFNGTANNNTSKVQHYVKSLSAVKQGAVAKRRSNLQRSRFPVTTNIARNAATAPPLSVRGRAFNAGRMTSANQSRLIAPPVENISVHARFTTKRHEVDQKVENGGGGKRKKTLDSRFASIKEQRKSSSNNNNYGVGVRFPRLPPWAKATRFTY</sequence>
<reference evidence="2" key="1">
    <citation type="submission" date="2016-07" db="EMBL/GenBank/DDBJ databases">
        <title>De novo transcriptome assembly of four accessions of the metal hyperaccumulator plant Noccaea caerulescens.</title>
        <authorList>
            <person name="Blande D."/>
            <person name="Halimaa P."/>
            <person name="Tervahauta A.I."/>
            <person name="Aarts M.G."/>
            <person name="Karenlampi S.O."/>
        </authorList>
    </citation>
    <scope>NUCLEOTIDE SEQUENCE</scope>
</reference>
<protein>
    <submittedName>
        <fullName evidence="2">Uncharacterized protein</fullName>
    </submittedName>
</protein>
<evidence type="ECO:0000256" key="1">
    <source>
        <dbReference type="SAM" id="MobiDB-lite"/>
    </source>
</evidence>
<feature type="region of interest" description="Disordered" evidence="1">
    <location>
        <begin position="31"/>
        <end position="60"/>
    </location>
</feature>
<dbReference type="AlphaFoldDB" id="A0A1J3CE23"/>
<feature type="compositionally biased region" description="Low complexity" evidence="1">
    <location>
        <begin position="48"/>
        <end position="59"/>
    </location>
</feature>
<dbReference type="EMBL" id="GEVI01026101">
    <property type="protein sequence ID" value="JAU06219.1"/>
    <property type="molecule type" value="Transcribed_RNA"/>
</dbReference>
<feature type="compositionally biased region" description="Basic residues" evidence="1">
    <location>
        <begin position="31"/>
        <end position="47"/>
    </location>
</feature>
<evidence type="ECO:0000313" key="2">
    <source>
        <dbReference type="EMBL" id="JAU06219.1"/>
    </source>
</evidence>
<organism evidence="2">
    <name type="scientific">Noccaea caerulescens</name>
    <name type="common">Alpine penny-cress</name>
    <name type="synonym">Thlaspi caerulescens</name>
    <dbReference type="NCBI Taxonomy" id="107243"/>
    <lineage>
        <taxon>Eukaryota</taxon>
        <taxon>Viridiplantae</taxon>
        <taxon>Streptophyta</taxon>
        <taxon>Embryophyta</taxon>
        <taxon>Tracheophyta</taxon>
        <taxon>Spermatophyta</taxon>
        <taxon>Magnoliopsida</taxon>
        <taxon>eudicotyledons</taxon>
        <taxon>Gunneridae</taxon>
        <taxon>Pentapetalae</taxon>
        <taxon>rosids</taxon>
        <taxon>malvids</taxon>
        <taxon>Brassicales</taxon>
        <taxon>Brassicaceae</taxon>
        <taxon>Coluteocarpeae</taxon>
        <taxon>Noccaea</taxon>
    </lineage>
</organism>
<name>A0A1J3CE23_NOCCA</name>
<gene>
    <name evidence="2" type="ORF">GA_TR7067_c0_g1_i1_g.23379</name>
</gene>